<protein>
    <submittedName>
        <fullName evidence="7">Branched-chain amino acid ABC transporter permease</fullName>
    </submittedName>
</protein>
<evidence type="ECO:0000256" key="1">
    <source>
        <dbReference type="ARBA" id="ARBA00004429"/>
    </source>
</evidence>
<dbReference type="InterPro" id="IPR043428">
    <property type="entry name" value="LivM-like"/>
</dbReference>
<accession>A0ABV7EP04</accession>
<proteinExistence type="predicted"/>
<dbReference type="EMBL" id="JBHRSS010000003">
    <property type="protein sequence ID" value="MFC3103619.1"/>
    <property type="molecule type" value="Genomic_DNA"/>
</dbReference>
<evidence type="ECO:0000256" key="3">
    <source>
        <dbReference type="ARBA" id="ARBA00022692"/>
    </source>
</evidence>
<sequence>MSAYLANMMVLLGIAVILASSLNLMVGYAGIFSVAHAVFYGVGAYTAAKVALGYTDSFLLATAAAMLVSGAVSFILAVPVLRVREEYFVVASIGFQIVASTVFVSWGAVTGGMGGLAGIPPARLLGWQLGSPVDYMLLTGLCVVAVLAIIALLVHSPFGRALKAFRDDEVAAVALGKDPLVLRVTATTISGALAAVAGSLYAFYISFVNPESFTLDYSVLVLAMVIIGGAGSLSGPIIGAVFITVFPALLTFLAIPSQYIGPVQQLIYGIAIVLLMVFWPSGIASVWRLLLPARGRASTTRAAGPSAGER</sequence>
<evidence type="ECO:0000256" key="6">
    <source>
        <dbReference type="SAM" id="Phobius"/>
    </source>
</evidence>
<dbReference type="RefSeq" id="WP_380687817.1">
    <property type="nucleotide sequence ID" value="NZ_JBHRSS010000003.1"/>
</dbReference>
<organism evidence="7 8">
    <name type="scientific">Salinisphaera aquimarina</name>
    <dbReference type="NCBI Taxonomy" id="2094031"/>
    <lineage>
        <taxon>Bacteria</taxon>
        <taxon>Pseudomonadati</taxon>
        <taxon>Pseudomonadota</taxon>
        <taxon>Gammaproteobacteria</taxon>
        <taxon>Salinisphaerales</taxon>
        <taxon>Salinisphaeraceae</taxon>
        <taxon>Salinisphaera</taxon>
    </lineage>
</organism>
<comment type="caution">
    <text evidence="7">The sequence shown here is derived from an EMBL/GenBank/DDBJ whole genome shotgun (WGS) entry which is preliminary data.</text>
</comment>
<feature type="transmembrane region" description="Helical" evidence="6">
    <location>
        <begin position="240"/>
        <end position="260"/>
    </location>
</feature>
<feature type="transmembrane region" description="Helical" evidence="6">
    <location>
        <begin position="135"/>
        <end position="159"/>
    </location>
</feature>
<feature type="transmembrane region" description="Helical" evidence="6">
    <location>
        <begin position="217"/>
        <end position="233"/>
    </location>
</feature>
<keyword evidence="4 6" id="KW-1133">Transmembrane helix</keyword>
<dbReference type="Pfam" id="PF02653">
    <property type="entry name" value="BPD_transp_2"/>
    <property type="match status" value="1"/>
</dbReference>
<name>A0ABV7EP04_9GAMM</name>
<evidence type="ECO:0000256" key="4">
    <source>
        <dbReference type="ARBA" id="ARBA00022989"/>
    </source>
</evidence>
<feature type="transmembrane region" description="Helical" evidence="6">
    <location>
        <begin position="61"/>
        <end position="81"/>
    </location>
</feature>
<comment type="subcellular location">
    <subcellularLocation>
        <location evidence="1">Cell inner membrane</location>
        <topology evidence="1">Multi-pass membrane protein</topology>
    </subcellularLocation>
</comment>
<keyword evidence="3 6" id="KW-0812">Transmembrane</keyword>
<keyword evidence="5 6" id="KW-0472">Membrane</keyword>
<gene>
    <name evidence="7" type="ORF">ACFOSU_06920</name>
</gene>
<dbReference type="PANTHER" id="PTHR30482">
    <property type="entry name" value="HIGH-AFFINITY BRANCHED-CHAIN AMINO ACID TRANSPORT SYSTEM PERMEASE"/>
    <property type="match status" value="1"/>
</dbReference>
<dbReference type="CDD" id="cd06581">
    <property type="entry name" value="TM_PBP1_LivM_like"/>
    <property type="match status" value="1"/>
</dbReference>
<evidence type="ECO:0000256" key="2">
    <source>
        <dbReference type="ARBA" id="ARBA00022475"/>
    </source>
</evidence>
<reference evidence="8" key="1">
    <citation type="journal article" date="2019" name="Int. J. Syst. Evol. Microbiol.">
        <title>The Global Catalogue of Microorganisms (GCM) 10K type strain sequencing project: providing services to taxonomists for standard genome sequencing and annotation.</title>
        <authorList>
            <consortium name="The Broad Institute Genomics Platform"/>
            <consortium name="The Broad Institute Genome Sequencing Center for Infectious Disease"/>
            <person name="Wu L."/>
            <person name="Ma J."/>
        </authorList>
    </citation>
    <scope>NUCLEOTIDE SEQUENCE [LARGE SCALE GENOMIC DNA]</scope>
    <source>
        <strain evidence="8">KCTC 52640</strain>
    </source>
</reference>
<keyword evidence="8" id="KW-1185">Reference proteome</keyword>
<feature type="transmembrane region" description="Helical" evidence="6">
    <location>
        <begin position="88"/>
        <end position="109"/>
    </location>
</feature>
<evidence type="ECO:0000256" key="5">
    <source>
        <dbReference type="ARBA" id="ARBA00023136"/>
    </source>
</evidence>
<evidence type="ECO:0000313" key="8">
    <source>
        <dbReference type="Proteomes" id="UP001595462"/>
    </source>
</evidence>
<feature type="transmembrane region" description="Helical" evidence="6">
    <location>
        <begin position="180"/>
        <end position="205"/>
    </location>
</feature>
<dbReference type="PANTHER" id="PTHR30482:SF20">
    <property type="entry name" value="HIGH-AFFINITY BRANCHED-CHAIN AMINO ACID TRANSPORT SYSTEM PERMEASE PROTEIN LIVM"/>
    <property type="match status" value="1"/>
</dbReference>
<feature type="transmembrane region" description="Helical" evidence="6">
    <location>
        <begin position="266"/>
        <end position="291"/>
    </location>
</feature>
<evidence type="ECO:0000313" key="7">
    <source>
        <dbReference type="EMBL" id="MFC3103619.1"/>
    </source>
</evidence>
<keyword evidence="2" id="KW-1003">Cell membrane</keyword>
<dbReference type="InterPro" id="IPR001851">
    <property type="entry name" value="ABC_transp_permease"/>
</dbReference>
<dbReference type="Proteomes" id="UP001595462">
    <property type="component" value="Unassembled WGS sequence"/>
</dbReference>